<dbReference type="GO" id="GO:0006506">
    <property type="term" value="P:GPI anchor biosynthetic process"/>
    <property type="evidence" value="ECO:0007669"/>
    <property type="project" value="UniProtKB-KW"/>
</dbReference>
<protein>
    <recommendedName>
        <fullName evidence="4">GPI mannosyltransferase 1</fullName>
    </recommendedName>
    <alternativeName>
        <fullName evidence="14">GPI mannosyltransferase I</fullName>
    </alternativeName>
    <alternativeName>
        <fullName evidence="13">Glycosylphosphatidylinositol-anchor biosynthesis protein 14</fullName>
    </alternativeName>
</protein>
<evidence type="ECO:0000256" key="3">
    <source>
        <dbReference type="ARBA" id="ARBA00011071"/>
    </source>
</evidence>
<sequence length="116" mass="12474">MGGSYTASCSPEVLPATDAPFSPKRKVNPYVEERRERLATIYSAVHLLNPLVFSISTRGSSESVLSLLVLATLHAAMNERWDLAAVWLGLAHTGRYTQSSTSVSVLGALTQKKGAL</sequence>
<keyword evidence="8" id="KW-0812">Transmembrane</keyword>
<dbReference type="PANTHER" id="PTHR12886">
    <property type="entry name" value="PIG-M MANNOSYLTRANSFERASE"/>
    <property type="match status" value="1"/>
</dbReference>
<evidence type="ECO:0000256" key="2">
    <source>
        <dbReference type="ARBA" id="ARBA00004687"/>
    </source>
</evidence>
<keyword evidence="9" id="KW-0256">Endoplasmic reticulum</keyword>
<evidence type="ECO:0000256" key="6">
    <source>
        <dbReference type="ARBA" id="ARBA00022676"/>
    </source>
</evidence>
<evidence type="ECO:0000256" key="5">
    <source>
        <dbReference type="ARBA" id="ARBA00022502"/>
    </source>
</evidence>
<evidence type="ECO:0000256" key="13">
    <source>
        <dbReference type="ARBA" id="ARBA00030167"/>
    </source>
</evidence>
<dbReference type="STRING" id="71717.A0A4Y7RJT4"/>
<keyword evidence="17" id="KW-1185">Reference proteome</keyword>
<dbReference type="OrthoDB" id="1741594at2759"/>
<evidence type="ECO:0000256" key="10">
    <source>
        <dbReference type="ARBA" id="ARBA00022989"/>
    </source>
</evidence>
<gene>
    <name evidence="16" type="ORF">FA13DRAFT_1114435</name>
</gene>
<evidence type="ECO:0000256" key="15">
    <source>
        <dbReference type="SAM" id="MobiDB-lite"/>
    </source>
</evidence>
<comment type="caution">
    <text evidence="16">The sequence shown here is derived from an EMBL/GenBank/DDBJ whole genome shotgun (WGS) entry which is preliminary data.</text>
</comment>
<comment type="function">
    <text evidence="12">Mannosyltransferase involved in glycosylphosphatidylinositol-anchor biosynthesis. Transfers the first alpha-1,4-mannose to GlcN-acyl-PI during GPI precursor assembly. Required for cell wall integrity.</text>
</comment>
<dbReference type="PANTHER" id="PTHR12886:SF0">
    <property type="entry name" value="GPI MANNOSYLTRANSFERASE 1"/>
    <property type="match status" value="1"/>
</dbReference>
<evidence type="ECO:0000256" key="9">
    <source>
        <dbReference type="ARBA" id="ARBA00022824"/>
    </source>
</evidence>
<accession>A0A4Y7RJT4</accession>
<reference evidence="16 17" key="1">
    <citation type="journal article" date="2019" name="Nat. Ecol. Evol.">
        <title>Megaphylogeny resolves global patterns of mushroom evolution.</title>
        <authorList>
            <person name="Varga T."/>
            <person name="Krizsan K."/>
            <person name="Foldi C."/>
            <person name="Dima B."/>
            <person name="Sanchez-Garcia M."/>
            <person name="Sanchez-Ramirez S."/>
            <person name="Szollosi G.J."/>
            <person name="Szarkandi J.G."/>
            <person name="Papp V."/>
            <person name="Albert L."/>
            <person name="Andreopoulos W."/>
            <person name="Angelini C."/>
            <person name="Antonin V."/>
            <person name="Barry K.W."/>
            <person name="Bougher N.L."/>
            <person name="Buchanan P."/>
            <person name="Buyck B."/>
            <person name="Bense V."/>
            <person name="Catcheside P."/>
            <person name="Chovatia M."/>
            <person name="Cooper J."/>
            <person name="Damon W."/>
            <person name="Desjardin D."/>
            <person name="Finy P."/>
            <person name="Geml J."/>
            <person name="Haridas S."/>
            <person name="Hughes K."/>
            <person name="Justo A."/>
            <person name="Karasinski D."/>
            <person name="Kautmanova I."/>
            <person name="Kiss B."/>
            <person name="Kocsube S."/>
            <person name="Kotiranta H."/>
            <person name="LaButti K.M."/>
            <person name="Lechner B.E."/>
            <person name="Liimatainen K."/>
            <person name="Lipzen A."/>
            <person name="Lukacs Z."/>
            <person name="Mihaltcheva S."/>
            <person name="Morgado L.N."/>
            <person name="Niskanen T."/>
            <person name="Noordeloos M.E."/>
            <person name="Ohm R.A."/>
            <person name="Ortiz-Santana B."/>
            <person name="Ovrebo C."/>
            <person name="Racz N."/>
            <person name="Riley R."/>
            <person name="Savchenko A."/>
            <person name="Shiryaev A."/>
            <person name="Soop K."/>
            <person name="Spirin V."/>
            <person name="Szebenyi C."/>
            <person name="Tomsovsky M."/>
            <person name="Tulloss R.E."/>
            <person name="Uehling J."/>
            <person name="Grigoriev I.V."/>
            <person name="Vagvolgyi C."/>
            <person name="Papp T."/>
            <person name="Martin F.M."/>
            <person name="Miettinen O."/>
            <person name="Hibbett D.S."/>
            <person name="Nagy L.G."/>
        </authorList>
    </citation>
    <scope>NUCLEOTIDE SEQUENCE [LARGE SCALE GENOMIC DNA]</scope>
    <source>
        <strain evidence="16 17">FP101781</strain>
    </source>
</reference>
<evidence type="ECO:0000256" key="4">
    <source>
        <dbReference type="ARBA" id="ARBA00013797"/>
    </source>
</evidence>
<keyword evidence="11" id="KW-0472">Membrane</keyword>
<dbReference type="Proteomes" id="UP000298030">
    <property type="component" value="Unassembled WGS sequence"/>
</dbReference>
<evidence type="ECO:0000256" key="14">
    <source>
        <dbReference type="ARBA" id="ARBA00032997"/>
    </source>
</evidence>
<evidence type="ECO:0000313" key="17">
    <source>
        <dbReference type="Proteomes" id="UP000298030"/>
    </source>
</evidence>
<dbReference type="AlphaFoldDB" id="A0A4Y7RJT4"/>
<keyword evidence="10" id="KW-1133">Transmembrane helix</keyword>
<dbReference type="InterPro" id="IPR007704">
    <property type="entry name" value="PIG-M"/>
</dbReference>
<keyword evidence="7" id="KW-0808">Transferase</keyword>
<name>A0A4Y7RJT4_COPMI</name>
<evidence type="ECO:0000256" key="1">
    <source>
        <dbReference type="ARBA" id="ARBA00004477"/>
    </source>
</evidence>
<organism evidence="16 17">
    <name type="scientific">Coprinellus micaceus</name>
    <name type="common">Glistening ink-cap mushroom</name>
    <name type="synonym">Coprinus micaceus</name>
    <dbReference type="NCBI Taxonomy" id="71717"/>
    <lineage>
        <taxon>Eukaryota</taxon>
        <taxon>Fungi</taxon>
        <taxon>Dikarya</taxon>
        <taxon>Basidiomycota</taxon>
        <taxon>Agaricomycotina</taxon>
        <taxon>Agaricomycetes</taxon>
        <taxon>Agaricomycetidae</taxon>
        <taxon>Agaricales</taxon>
        <taxon>Agaricineae</taxon>
        <taxon>Psathyrellaceae</taxon>
        <taxon>Coprinellus</taxon>
    </lineage>
</organism>
<evidence type="ECO:0000256" key="8">
    <source>
        <dbReference type="ARBA" id="ARBA00022692"/>
    </source>
</evidence>
<dbReference type="EMBL" id="QPFP01000513">
    <property type="protein sequence ID" value="TEB09254.1"/>
    <property type="molecule type" value="Genomic_DNA"/>
</dbReference>
<evidence type="ECO:0000313" key="16">
    <source>
        <dbReference type="EMBL" id="TEB09254.1"/>
    </source>
</evidence>
<dbReference type="GO" id="GO:1990529">
    <property type="term" value="C:glycosylphosphatidylinositol-mannosyltransferase I complex"/>
    <property type="evidence" value="ECO:0007669"/>
    <property type="project" value="TreeGrafter"/>
</dbReference>
<evidence type="ECO:0000256" key="11">
    <source>
        <dbReference type="ARBA" id="ARBA00023136"/>
    </source>
</evidence>
<dbReference type="GO" id="GO:0051751">
    <property type="term" value="F:alpha-1,4-mannosyltransferase activity"/>
    <property type="evidence" value="ECO:0007669"/>
    <property type="project" value="InterPro"/>
</dbReference>
<evidence type="ECO:0000256" key="12">
    <source>
        <dbReference type="ARBA" id="ARBA00025399"/>
    </source>
</evidence>
<comment type="subcellular location">
    <subcellularLocation>
        <location evidence="1">Endoplasmic reticulum membrane</location>
        <topology evidence="1">Multi-pass membrane protein</topology>
    </subcellularLocation>
</comment>
<feature type="region of interest" description="Disordered" evidence="15">
    <location>
        <begin position="1"/>
        <end position="25"/>
    </location>
</feature>
<proteinExistence type="inferred from homology"/>
<keyword evidence="6" id="KW-0328">Glycosyltransferase</keyword>
<keyword evidence="5" id="KW-0337">GPI-anchor biosynthesis</keyword>
<evidence type="ECO:0000256" key="7">
    <source>
        <dbReference type="ARBA" id="ARBA00022679"/>
    </source>
</evidence>
<comment type="pathway">
    <text evidence="2">Glycolipid biosynthesis; glycosylphosphatidylinositol-anchor biosynthesis.</text>
</comment>
<comment type="similarity">
    <text evidence="3">Belongs to the PIGM family.</text>
</comment>
<dbReference type="GO" id="GO:0005789">
    <property type="term" value="C:endoplasmic reticulum membrane"/>
    <property type="evidence" value="ECO:0007669"/>
    <property type="project" value="UniProtKB-SubCell"/>
</dbReference>
<dbReference type="GO" id="GO:0004376">
    <property type="term" value="F:GPI mannosyltransferase activity"/>
    <property type="evidence" value="ECO:0007669"/>
    <property type="project" value="InterPro"/>
</dbReference>